<evidence type="ECO:0000313" key="1">
    <source>
        <dbReference type="EMBL" id="MBX60697.1"/>
    </source>
</evidence>
<reference evidence="1" key="1">
    <citation type="submission" date="2018-02" db="EMBL/GenBank/DDBJ databases">
        <title>Rhizophora mucronata_Transcriptome.</title>
        <authorList>
            <person name="Meera S.P."/>
            <person name="Sreeshan A."/>
            <person name="Augustine A."/>
        </authorList>
    </citation>
    <scope>NUCLEOTIDE SEQUENCE</scope>
    <source>
        <tissue evidence="1">Leaf</tissue>
    </source>
</reference>
<name>A0A2P2Q154_RHIMU</name>
<organism evidence="1">
    <name type="scientific">Rhizophora mucronata</name>
    <name type="common">Asiatic mangrove</name>
    <dbReference type="NCBI Taxonomy" id="61149"/>
    <lineage>
        <taxon>Eukaryota</taxon>
        <taxon>Viridiplantae</taxon>
        <taxon>Streptophyta</taxon>
        <taxon>Embryophyta</taxon>
        <taxon>Tracheophyta</taxon>
        <taxon>Spermatophyta</taxon>
        <taxon>Magnoliopsida</taxon>
        <taxon>eudicotyledons</taxon>
        <taxon>Gunneridae</taxon>
        <taxon>Pentapetalae</taxon>
        <taxon>rosids</taxon>
        <taxon>fabids</taxon>
        <taxon>Malpighiales</taxon>
        <taxon>Rhizophoraceae</taxon>
        <taxon>Rhizophora</taxon>
    </lineage>
</organism>
<protein>
    <submittedName>
        <fullName evidence="1">Uncharacterized protein</fullName>
    </submittedName>
</protein>
<dbReference type="EMBL" id="GGEC01080213">
    <property type="protein sequence ID" value="MBX60697.1"/>
    <property type="molecule type" value="Transcribed_RNA"/>
</dbReference>
<dbReference type="AlphaFoldDB" id="A0A2P2Q154"/>
<accession>A0A2P2Q154</accession>
<proteinExistence type="predicted"/>
<sequence length="42" mass="4580">MQAVTHFNSTPKASIVAIVATSSTMGLQQWAMERVVEKSTGW</sequence>